<dbReference type="Gene3D" id="3.30.70.100">
    <property type="match status" value="1"/>
</dbReference>
<comment type="caution">
    <text evidence="2">The sequence shown here is derived from an EMBL/GenBank/DDBJ whole genome shotgun (WGS) entry which is preliminary data.</text>
</comment>
<dbReference type="EMBL" id="JABWDU010000003">
    <property type="protein sequence ID" value="NVD39993.1"/>
    <property type="molecule type" value="Genomic_DNA"/>
</dbReference>
<dbReference type="AlphaFoldDB" id="A0A7Y6UNU6"/>
<dbReference type="GO" id="GO:0004497">
    <property type="term" value="F:monooxygenase activity"/>
    <property type="evidence" value="ECO:0007669"/>
    <property type="project" value="UniProtKB-KW"/>
</dbReference>
<dbReference type="InterPro" id="IPR007138">
    <property type="entry name" value="ABM_dom"/>
</dbReference>
<reference evidence="2 3" key="1">
    <citation type="submission" date="2020-06" db="EMBL/GenBank/DDBJ databases">
        <authorList>
            <person name="Grouzdev D.S."/>
        </authorList>
    </citation>
    <scope>NUCLEOTIDE SEQUENCE [LARGE SCALE GENOMIC DNA]</scope>
    <source>
        <strain evidence="2 3">HO-A22</strain>
    </source>
</reference>
<dbReference type="InterPro" id="IPR011008">
    <property type="entry name" value="Dimeric_a/b-barrel"/>
</dbReference>
<dbReference type="SUPFAM" id="SSF54909">
    <property type="entry name" value="Dimeric alpha+beta barrel"/>
    <property type="match status" value="1"/>
</dbReference>
<evidence type="ECO:0000259" key="1">
    <source>
        <dbReference type="Pfam" id="PF03992"/>
    </source>
</evidence>
<evidence type="ECO:0000313" key="3">
    <source>
        <dbReference type="Proteomes" id="UP000520198"/>
    </source>
</evidence>
<gene>
    <name evidence="2" type="ORF">HT585_14095</name>
</gene>
<keyword evidence="3" id="KW-1185">Reference proteome</keyword>
<name>A0A7Y6UNU6_9HYPH</name>
<organism evidence="2 3">
    <name type="scientific">Ensifer oleiphilus</name>
    <dbReference type="NCBI Taxonomy" id="2742698"/>
    <lineage>
        <taxon>Bacteria</taxon>
        <taxon>Pseudomonadati</taxon>
        <taxon>Pseudomonadota</taxon>
        <taxon>Alphaproteobacteria</taxon>
        <taxon>Hyphomicrobiales</taxon>
        <taxon>Rhizobiaceae</taxon>
        <taxon>Sinorhizobium/Ensifer group</taxon>
        <taxon>Ensifer</taxon>
    </lineage>
</organism>
<evidence type="ECO:0000313" key="2">
    <source>
        <dbReference type="EMBL" id="NVD39993.1"/>
    </source>
</evidence>
<keyword evidence="2" id="KW-0503">Monooxygenase</keyword>
<keyword evidence="2" id="KW-0560">Oxidoreductase</keyword>
<dbReference type="Pfam" id="PF03992">
    <property type="entry name" value="ABM"/>
    <property type="match status" value="1"/>
</dbReference>
<proteinExistence type="predicted"/>
<dbReference type="Proteomes" id="UP000520198">
    <property type="component" value="Unassembled WGS sequence"/>
</dbReference>
<feature type="domain" description="ABM" evidence="1">
    <location>
        <begin position="25"/>
        <end position="95"/>
    </location>
</feature>
<accession>A0A7Y6UNU6</accession>
<protein>
    <submittedName>
        <fullName evidence="2">Antibiotic biosynthesis monooxygenase</fullName>
    </submittedName>
</protein>
<sequence length="131" mass="14055">MAAENDGQGEPAPQKKTEIDSEMFMIRSVLSLRPKAGGSQDLLRFFRDRRIPERALASPGCLGVEVQALFPDGDEVLVTALWASVGSYQTWLQSAGRHEDGVQMQPLLSSAADAVGAAKLYEVGPCARHGA</sequence>
<dbReference type="RefSeq" id="WP_176353535.1">
    <property type="nucleotide sequence ID" value="NZ_JABWDU010000003.1"/>
</dbReference>